<dbReference type="Proteomes" id="UP000219514">
    <property type="component" value="Unassembled WGS sequence"/>
</dbReference>
<name>A0A285EDX1_9ACTN</name>
<gene>
    <name evidence="1" type="ORF">SAMN06893097_106137</name>
</gene>
<evidence type="ECO:0000313" key="2">
    <source>
        <dbReference type="Proteomes" id="UP000219514"/>
    </source>
</evidence>
<sequence>MLWNASVEANALVISRSSMTTVAPWPTYCSVAMKNNSVGFSDAAATIPDSPKATTAIHAMNV</sequence>
<accession>A0A285EDX1</accession>
<dbReference type="EMBL" id="OBDO01000006">
    <property type="protein sequence ID" value="SNX97187.1"/>
    <property type="molecule type" value="Genomic_DNA"/>
</dbReference>
<keyword evidence="2" id="KW-1185">Reference proteome</keyword>
<organism evidence="1 2">
    <name type="scientific">Geodermatophilus sabuli</name>
    <dbReference type="NCBI Taxonomy" id="1564158"/>
    <lineage>
        <taxon>Bacteria</taxon>
        <taxon>Bacillati</taxon>
        <taxon>Actinomycetota</taxon>
        <taxon>Actinomycetes</taxon>
        <taxon>Geodermatophilales</taxon>
        <taxon>Geodermatophilaceae</taxon>
        <taxon>Geodermatophilus</taxon>
    </lineage>
</organism>
<proteinExistence type="predicted"/>
<evidence type="ECO:0000313" key="1">
    <source>
        <dbReference type="EMBL" id="SNX97187.1"/>
    </source>
</evidence>
<protein>
    <submittedName>
        <fullName evidence="1">Uncharacterized protein</fullName>
    </submittedName>
</protein>
<dbReference type="AlphaFoldDB" id="A0A285EDX1"/>
<reference evidence="1 2" key="1">
    <citation type="submission" date="2017-09" db="EMBL/GenBank/DDBJ databases">
        <authorList>
            <person name="Ehlers B."/>
            <person name="Leendertz F.H."/>
        </authorList>
    </citation>
    <scope>NUCLEOTIDE SEQUENCE [LARGE SCALE GENOMIC DNA]</scope>
    <source>
        <strain evidence="1 2">DSM 46844</strain>
    </source>
</reference>